<dbReference type="Pfam" id="PF04983">
    <property type="entry name" value="RNA_pol_Rpb1_3"/>
    <property type="match status" value="1"/>
</dbReference>
<dbReference type="EMBL" id="JN674637">
    <property type="protein sequence ID" value="AEW13011.1"/>
    <property type="molecule type" value="Genomic_DNA"/>
</dbReference>
<evidence type="ECO:0000256" key="5">
    <source>
        <dbReference type="ARBA" id="ARBA00022695"/>
    </source>
</evidence>
<dbReference type="InterPro" id="IPR007066">
    <property type="entry name" value="RNA_pol_Rpb1_3"/>
</dbReference>
<accession>I6NJY5</accession>
<dbReference type="NCBIfam" id="TIGR02388">
    <property type="entry name" value="rpoC2_cyan"/>
    <property type="match status" value="1"/>
</dbReference>
<keyword evidence="5" id="KW-0548">Nucleotidyltransferase</keyword>
<geneLocation type="chloroplast" evidence="13"/>
<dbReference type="InterPro" id="IPR038120">
    <property type="entry name" value="Rpb1_funnel_sf"/>
</dbReference>
<sequence>MKENIKCNKTFDKKEIRNLIEWFLSNYGGIRTVKLLDKLKELGFKQASFAGISLGIDDLKIPETKKILFRNTERDLNKIETKTKNGQINTLNRLDKITETWNRTNELLKDEVIRNLRQNDLLNPVYMMTFSGARGNISQIKQLIGMRGLMSDSQGEIINLPIKSNLKEGLKIPEYFISCYGARKGLVDTAIKTANSGYLTRRLIYAAQSLIVKKNDCKSNYKLLREKILGRVLAKDIYDTGKNKLIASEGQDICQYTLKKISAYKKIYIRSPLNCKLNTGICQLCYGWNLGNGRMVELGESIGILAAQSIGEPGTQLTMRTFHTGGVFAGEVAETIIAPHSGKIQYNSFSKGREIETKYNEKAFFTLEEKKLTVTDNKTHKSVINIPRYSLIFSKNNEEISEKQILAQLSNWQELREKTKKKEPREIKEIKTTISGQVYFDKINKMEENGIIWIINGNILTYRILFKKATKKQKQKTEDIVQGLPKIEELLEAKKTSNFRNLNNNPHEKLKRLFACLEKKYFNDIAVRKSIDKIQKLLVERIQSVYQAQGVNICDKHMEIIIKQMTSKVIILESGDSNLINGEIIEINKIEKINNKLEVKAKYEPIIIGISKISLSNQSFISEASFQETTNVLAKSAIEGKIDWLCGLKENLILGNLIPVGTGYEINKTL</sequence>
<name>I6NJY5_9EUGL</name>
<keyword evidence="13" id="KW-0150">Chloroplast</keyword>
<dbReference type="AlphaFoldDB" id="I6NJY5"/>
<dbReference type="InterPro" id="IPR045867">
    <property type="entry name" value="DNA-dir_RpoC_beta_prime"/>
</dbReference>
<dbReference type="InterPro" id="IPR007083">
    <property type="entry name" value="RNA_pol_Rpb1_4"/>
</dbReference>
<dbReference type="InterPro" id="IPR042102">
    <property type="entry name" value="RNA_pol_Rpb1_3_sf"/>
</dbReference>
<gene>
    <name evidence="13" type="primary">rpoC2</name>
</gene>
<keyword evidence="13" id="KW-0934">Plastid</keyword>
<dbReference type="GO" id="GO:0000428">
    <property type="term" value="C:DNA-directed RNA polymerase complex"/>
    <property type="evidence" value="ECO:0007669"/>
    <property type="project" value="UniProtKB-KW"/>
</dbReference>
<dbReference type="PANTHER" id="PTHR19376">
    <property type="entry name" value="DNA-DIRECTED RNA POLYMERASE"/>
    <property type="match status" value="1"/>
</dbReference>
<dbReference type="Pfam" id="PF04998">
    <property type="entry name" value="RNA_pol_Rpb1_5"/>
    <property type="match status" value="1"/>
</dbReference>
<dbReference type="CDD" id="cd02655">
    <property type="entry name" value="RNAP_beta'_C"/>
    <property type="match status" value="1"/>
</dbReference>
<feature type="domain" description="RNA polymerase Rpb1" evidence="11">
    <location>
        <begin position="169"/>
        <end position="592"/>
    </location>
</feature>
<evidence type="ECO:0000256" key="3">
    <source>
        <dbReference type="ARBA" id="ARBA00022478"/>
    </source>
</evidence>
<evidence type="ECO:0000259" key="10">
    <source>
        <dbReference type="Pfam" id="PF04983"/>
    </source>
</evidence>
<evidence type="ECO:0000256" key="9">
    <source>
        <dbReference type="ARBA" id="ARBA00048552"/>
    </source>
</evidence>
<evidence type="ECO:0000256" key="8">
    <source>
        <dbReference type="ARBA" id="ARBA00023163"/>
    </source>
</evidence>
<feature type="domain" description="RNA polymerase Rpb1" evidence="12">
    <location>
        <begin position="88"/>
        <end position="159"/>
    </location>
</feature>
<evidence type="ECO:0000256" key="6">
    <source>
        <dbReference type="ARBA" id="ARBA00022723"/>
    </source>
</evidence>
<dbReference type="Pfam" id="PF05000">
    <property type="entry name" value="RNA_pol_Rpb1_4"/>
    <property type="match status" value="1"/>
</dbReference>
<keyword evidence="6" id="KW-0479">Metal-binding</keyword>
<dbReference type="GO" id="GO:0003899">
    <property type="term" value="F:DNA-directed RNA polymerase activity"/>
    <property type="evidence" value="ECO:0007669"/>
    <property type="project" value="UniProtKB-EC"/>
</dbReference>
<keyword evidence="7" id="KW-0862">Zinc</keyword>
<dbReference type="SUPFAM" id="SSF64484">
    <property type="entry name" value="beta and beta-prime subunits of DNA dependent RNA-polymerase"/>
    <property type="match status" value="1"/>
</dbReference>
<dbReference type="GO" id="GO:0006351">
    <property type="term" value="P:DNA-templated transcription"/>
    <property type="evidence" value="ECO:0007669"/>
    <property type="project" value="InterPro"/>
</dbReference>
<reference evidence="13" key="1">
    <citation type="journal article" date="2013" name="J. Eukaryot. Microbiol.">
        <title>Tracing patterns of chloroplast evolution in euglenoids: contributions from Colacium vesiculosum and Strombomonas acuminata (Euglenophyta).</title>
        <authorList>
            <person name="Wiegert K.E."/>
            <person name="Bennett M.S."/>
            <person name="Triemer R.E."/>
        </authorList>
    </citation>
    <scope>NUCLEOTIDE SEQUENCE</scope>
</reference>
<protein>
    <recommendedName>
        <fullName evidence="2">DNA-directed RNA polymerase</fullName>
        <ecNumber evidence="2">2.7.7.6</ecNumber>
    </recommendedName>
</protein>
<dbReference type="Gene3D" id="1.10.150.390">
    <property type="match status" value="1"/>
</dbReference>
<dbReference type="InterPro" id="IPR007081">
    <property type="entry name" value="RNA_pol_Rpb1_5"/>
</dbReference>
<evidence type="ECO:0000313" key="13">
    <source>
        <dbReference type="EMBL" id="AEW13011.1"/>
    </source>
</evidence>
<evidence type="ECO:0000256" key="1">
    <source>
        <dbReference type="ARBA" id="ARBA00004026"/>
    </source>
</evidence>
<dbReference type="Gene3D" id="1.10.132.30">
    <property type="match status" value="1"/>
</dbReference>
<dbReference type="PANTHER" id="PTHR19376:SF54">
    <property type="entry name" value="DNA-DIRECTED RNA POLYMERASE SUBUNIT BETA"/>
    <property type="match status" value="1"/>
</dbReference>
<dbReference type="EC" id="2.7.7.6" evidence="2"/>
<evidence type="ECO:0000256" key="4">
    <source>
        <dbReference type="ARBA" id="ARBA00022679"/>
    </source>
</evidence>
<dbReference type="InterPro" id="IPR012756">
    <property type="entry name" value="DNA-dir_RpoC2_beta_pp"/>
</dbReference>
<dbReference type="GO" id="GO:0003677">
    <property type="term" value="F:DNA binding"/>
    <property type="evidence" value="ECO:0007669"/>
    <property type="project" value="InterPro"/>
</dbReference>
<organism evidence="13">
    <name type="scientific">Strombomonas acuminata</name>
    <dbReference type="NCBI Taxonomy" id="201859"/>
    <lineage>
        <taxon>Eukaryota</taxon>
        <taxon>Discoba</taxon>
        <taxon>Euglenozoa</taxon>
        <taxon>Euglenida</taxon>
        <taxon>Spirocuta</taxon>
        <taxon>Euglenophyceae</taxon>
        <taxon>Euglenales</taxon>
        <taxon>Euglenaceae</taxon>
        <taxon>Strombomonas</taxon>
    </lineage>
</organism>
<evidence type="ECO:0000256" key="7">
    <source>
        <dbReference type="ARBA" id="ARBA00022833"/>
    </source>
</evidence>
<evidence type="ECO:0000256" key="2">
    <source>
        <dbReference type="ARBA" id="ARBA00012418"/>
    </source>
</evidence>
<dbReference type="GO" id="GO:0046872">
    <property type="term" value="F:metal ion binding"/>
    <property type="evidence" value="ECO:0007669"/>
    <property type="project" value="UniProtKB-KW"/>
</dbReference>
<feature type="domain" description="RNA polymerase Rpb1" evidence="10">
    <location>
        <begin position="7"/>
        <end position="59"/>
    </location>
</feature>
<keyword evidence="3" id="KW-0240">DNA-directed RNA polymerase</keyword>
<dbReference type="Gene3D" id="1.10.274.100">
    <property type="entry name" value="RNA polymerase Rpb1, domain 3"/>
    <property type="match status" value="1"/>
</dbReference>
<comment type="function">
    <text evidence="1">DNA-dependent RNA polymerase catalyzes the transcription of DNA into RNA using the four ribonucleoside triphosphates as substrates.</text>
</comment>
<comment type="catalytic activity">
    <reaction evidence="9">
        <text>RNA(n) + a ribonucleoside 5'-triphosphate = RNA(n+1) + diphosphate</text>
        <dbReference type="Rhea" id="RHEA:21248"/>
        <dbReference type="Rhea" id="RHEA-COMP:14527"/>
        <dbReference type="Rhea" id="RHEA-COMP:17342"/>
        <dbReference type="ChEBI" id="CHEBI:33019"/>
        <dbReference type="ChEBI" id="CHEBI:61557"/>
        <dbReference type="ChEBI" id="CHEBI:140395"/>
        <dbReference type="EC" id="2.7.7.6"/>
    </reaction>
</comment>
<evidence type="ECO:0000259" key="12">
    <source>
        <dbReference type="Pfam" id="PF05000"/>
    </source>
</evidence>
<keyword evidence="8" id="KW-0804">Transcription</keyword>
<proteinExistence type="predicted"/>
<evidence type="ECO:0000259" key="11">
    <source>
        <dbReference type="Pfam" id="PF04998"/>
    </source>
</evidence>
<dbReference type="Gene3D" id="1.10.1790.20">
    <property type="match status" value="1"/>
</dbReference>
<keyword evidence="4" id="KW-0808">Transferase</keyword>